<evidence type="ECO:0000313" key="5">
    <source>
        <dbReference type="EMBL" id="CAH0365092.1"/>
    </source>
</evidence>
<dbReference type="PANTHER" id="PTHR12827:SF3">
    <property type="entry name" value="ANAPHASE-PROMOTING COMPLEX SUBUNIT 1"/>
    <property type="match status" value="1"/>
</dbReference>
<dbReference type="GO" id="GO:0007091">
    <property type="term" value="P:metaphase/anaphase transition of mitotic cell cycle"/>
    <property type="evidence" value="ECO:0007669"/>
    <property type="project" value="TreeGrafter"/>
</dbReference>
<dbReference type="Gene3D" id="1.25.10.10">
    <property type="entry name" value="Leucine-rich Repeat Variant"/>
    <property type="match status" value="2"/>
</dbReference>
<dbReference type="GO" id="GO:0070979">
    <property type="term" value="P:protein K11-linked ubiquitination"/>
    <property type="evidence" value="ECO:0007669"/>
    <property type="project" value="TreeGrafter"/>
</dbReference>
<evidence type="ECO:0000256" key="4">
    <source>
        <dbReference type="ARBA" id="ARBA00023306"/>
    </source>
</evidence>
<keyword evidence="4" id="KW-0131">Cell cycle</keyword>
<dbReference type="GO" id="GO:0051301">
    <property type="term" value="P:cell division"/>
    <property type="evidence" value="ECO:0007669"/>
    <property type="project" value="UniProtKB-KW"/>
</dbReference>
<dbReference type="PANTHER" id="PTHR12827">
    <property type="entry name" value="MEIOTIC CHECKPOINT REGULATOR TSG24 FAMILY MEMBER"/>
    <property type="match status" value="1"/>
</dbReference>
<dbReference type="GO" id="GO:0060090">
    <property type="term" value="F:molecular adaptor activity"/>
    <property type="evidence" value="ECO:0007669"/>
    <property type="project" value="TreeGrafter"/>
</dbReference>
<protein>
    <recommendedName>
        <fullName evidence="7">Anaphase-promoting complex subunit 1</fullName>
    </recommendedName>
</protein>
<keyword evidence="6" id="KW-1185">Reference proteome</keyword>
<dbReference type="Proteomes" id="UP000789595">
    <property type="component" value="Unassembled WGS sequence"/>
</dbReference>
<dbReference type="InterPro" id="IPR011989">
    <property type="entry name" value="ARM-like"/>
</dbReference>
<accession>A0A8J2WQS8</accession>
<name>A0A8J2WQS8_9STRA</name>
<evidence type="ECO:0008006" key="7">
    <source>
        <dbReference type="Google" id="ProtNLM"/>
    </source>
</evidence>
<dbReference type="GO" id="GO:0005680">
    <property type="term" value="C:anaphase-promoting complex"/>
    <property type="evidence" value="ECO:0007669"/>
    <property type="project" value="InterPro"/>
</dbReference>
<evidence type="ECO:0000256" key="2">
    <source>
        <dbReference type="ARBA" id="ARBA00022618"/>
    </source>
</evidence>
<dbReference type="OrthoDB" id="26401at2759"/>
<comment type="similarity">
    <text evidence="1">Belongs to the APC1 family.</text>
</comment>
<comment type="caution">
    <text evidence="5">The sequence shown here is derived from an EMBL/GenBank/DDBJ whole genome shotgun (WGS) entry which is preliminary data.</text>
</comment>
<evidence type="ECO:0000256" key="3">
    <source>
        <dbReference type="ARBA" id="ARBA00022776"/>
    </source>
</evidence>
<dbReference type="EMBL" id="CAKKNE010000001">
    <property type="protein sequence ID" value="CAH0365092.1"/>
    <property type="molecule type" value="Genomic_DNA"/>
</dbReference>
<proteinExistence type="inferred from homology"/>
<keyword evidence="3" id="KW-0498">Mitosis</keyword>
<dbReference type="InterPro" id="IPR024990">
    <property type="entry name" value="Apc1"/>
</dbReference>
<dbReference type="GO" id="GO:0031145">
    <property type="term" value="P:anaphase-promoting complex-dependent catabolic process"/>
    <property type="evidence" value="ECO:0007669"/>
    <property type="project" value="TreeGrafter"/>
</dbReference>
<evidence type="ECO:0000256" key="1">
    <source>
        <dbReference type="ARBA" id="ARBA00010547"/>
    </source>
</evidence>
<evidence type="ECO:0000313" key="6">
    <source>
        <dbReference type="Proteomes" id="UP000789595"/>
    </source>
</evidence>
<organism evidence="5 6">
    <name type="scientific">Pelagomonas calceolata</name>
    <dbReference type="NCBI Taxonomy" id="35677"/>
    <lineage>
        <taxon>Eukaryota</taxon>
        <taxon>Sar</taxon>
        <taxon>Stramenopiles</taxon>
        <taxon>Ochrophyta</taxon>
        <taxon>Pelagophyceae</taxon>
        <taxon>Pelagomonadales</taxon>
        <taxon>Pelagomonadaceae</taxon>
        <taxon>Pelagomonas</taxon>
    </lineage>
</organism>
<gene>
    <name evidence="5" type="ORF">PECAL_1P15030</name>
</gene>
<reference evidence="5" key="1">
    <citation type="submission" date="2021-11" db="EMBL/GenBank/DDBJ databases">
        <authorList>
            <consortium name="Genoscope - CEA"/>
            <person name="William W."/>
        </authorList>
    </citation>
    <scope>NUCLEOTIDE SEQUENCE</scope>
</reference>
<sequence length="1588" mass="173492">MLKTGVRCHKMLRHAMTYARVTAYITRQVRGAHDIDGSPTILQVSANRVIVKSLIGQCAYRSLKFDDVAKVATVTWVSFSGNTGPWLVVLLDSCSLVLFAPDGSQVEAALPFHVDCIWPILPCPVSKGGLVLQCVQSQLCASNLSPRIPLFSMTHPLENFCAVEAPYQAYDGNISYSSPDRVVFVAEGVPLLVVTYSKSQQKHFVWRIHKRSSRSLRVDYGSTPSPSTCTKCKLDPPRLPRVVTSSKEGRCGGQVSGSDMSLLHTPTESIFPQRPELLAQRIGAQNGNIHLASSSAAIRIFCVSGEQNESMLCLLLHKSNFNLEPSLIGLKVTSLSEVDILLPPMLQFAFNIQCIDAQPVNVQRHRVGFVVLRQEGSLALMIDGLSLSYIETSSLLASPATTSSLSSPLFAPGAHLLGTQWDDCSALTMTSSWQHMRLKVSLTLDSALAESALSALDDTLPHSLASILRASVLTVVDFLGRSTYPCGISLSEVIWTAFVVTLKSLFGSKLLNANLNPSHDFVSDNRSDSKWFWLNLICNQTHRKHSLYAYKIAIALPIRAGSLLTDRSRVCYFTLISAAQDVAHRALGFTQVDAEWRMHLKRIYDAIYAAREDCKLSSLSWAHLEPLSFLLDSLSTDFQPADRVNSQDLQSNLKRGQSHASRDSCTLNKKQLIGVQEWVSDILKSQLFGDVKYGSCASFRSRARRLSCILNVLSGQACLDLRRKLAEELILAMVRTGLHLDELGFLTPGFVVPIQDALNVCCLGPPDCWPTSAYELIGRGDLACLNLAIQHREESLVTIEARSWEAVQMMCARTHTYAAYVVDKGHISYLDEDGLTRICTMASLCHADNSLLREVSRLLCSSKLVLFNATRPPEISDHDFEQRKQASLLLACTRSFATAAGRGMITFRSLPSLSTLAEVLLVPRMCLLGRSPPCNVTVALDLSSPLAGALSLWPKFHNGVAVGLRLQSLRSTSRLTARQRKSVCITRTWIVYNKPEIPTPQHGGLLLALGLQQQLHVLAMTDIYEYLTLGHDPTTVGMLLGMAAAKCGSCDAAVSKMLCLHIPALLPQPFAEMEVSAAAQTAAITGIGMLYCGTAHRLMAEFLLGEIACCSRGDRMRDREAYTLSAGLALGLVTLGKGSSNEAAGLGDLEIAQRLHHALAGGTESKSGQILRLLSSTVDQGNYLCEDHVCNSRVREGEYLNTDLTAPGATLALGLYFIQTNSTAAAARLRLPDTGVLIDTVRPDFMLLRVIARGLILWDFIRPTTEWVEAQLPSVLVDSMQALLAVSSSRSKMCAKVLFCKCSCQKELPLQDAADWSTLKQAHANIVAGGCFAIGLRYAGTGCAMAAATLKYFLIRFKALRNACDLVPGVVTRESKHTSHSNALLDPVIREHSLAWRPDRPTLEMCLATISIALGMVMAGTGDLESLRLLRQLRLRIDEDITYGTHMALHMSIGLLFIGCGRASLSRSKEAIAALVVALFPRYPRSASDNQYHLQPLRHLWVLAVDWRGLKTVDVETGTDVPVPLQIDLDPDIDYIAKGVAGSFASRQILRVMSPCLLPPVCNIGSVQVASGRYYPATLHSLQKCTAP</sequence>
<keyword evidence="2" id="KW-0132">Cell division</keyword>